<comment type="caution">
    <text evidence="1">The sequence shown here is derived from an EMBL/GenBank/DDBJ whole genome shotgun (WGS) entry which is preliminary data.</text>
</comment>
<keyword evidence="2" id="KW-1185">Reference proteome</keyword>
<dbReference type="EMBL" id="VSRR010001049">
    <property type="protein sequence ID" value="MPC22075.1"/>
    <property type="molecule type" value="Genomic_DNA"/>
</dbReference>
<evidence type="ECO:0000313" key="2">
    <source>
        <dbReference type="Proteomes" id="UP000324222"/>
    </source>
</evidence>
<protein>
    <submittedName>
        <fullName evidence="1">Uncharacterized protein</fullName>
    </submittedName>
</protein>
<name>A0A5B7DLM1_PORTR</name>
<proteinExistence type="predicted"/>
<gene>
    <name evidence="1" type="ORF">E2C01_015081</name>
</gene>
<sequence>MPALFTGYVEVMRACDVDFDERGGMLLVDAGLMWCRRFLPPRASGLTRSMLFCPRVPNGPTTAFILCRSMCRVPDGEKGSVTTTFF</sequence>
<accession>A0A5B7DLM1</accession>
<dbReference type="AlphaFoldDB" id="A0A5B7DLM1"/>
<reference evidence="1 2" key="1">
    <citation type="submission" date="2019-05" db="EMBL/GenBank/DDBJ databases">
        <title>Another draft genome of Portunus trituberculatus and its Hox gene families provides insights of decapod evolution.</title>
        <authorList>
            <person name="Jeong J.-H."/>
            <person name="Song I."/>
            <person name="Kim S."/>
            <person name="Choi T."/>
            <person name="Kim D."/>
            <person name="Ryu S."/>
            <person name="Kim W."/>
        </authorList>
    </citation>
    <scope>NUCLEOTIDE SEQUENCE [LARGE SCALE GENOMIC DNA]</scope>
    <source>
        <tissue evidence="1">Muscle</tissue>
    </source>
</reference>
<organism evidence="1 2">
    <name type="scientific">Portunus trituberculatus</name>
    <name type="common">Swimming crab</name>
    <name type="synonym">Neptunus trituberculatus</name>
    <dbReference type="NCBI Taxonomy" id="210409"/>
    <lineage>
        <taxon>Eukaryota</taxon>
        <taxon>Metazoa</taxon>
        <taxon>Ecdysozoa</taxon>
        <taxon>Arthropoda</taxon>
        <taxon>Crustacea</taxon>
        <taxon>Multicrustacea</taxon>
        <taxon>Malacostraca</taxon>
        <taxon>Eumalacostraca</taxon>
        <taxon>Eucarida</taxon>
        <taxon>Decapoda</taxon>
        <taxon>Pleocyemata</taxon>
        <taxon>Brachyura</taxon>
        <taxon>Eubrachyura</taxon>
        <taxon>Portunoidea</taxon>
        <taxon>Portunidae</taxon>
        <taxon>Portuninae</taxon>
        <taxon>Portunus</taxon>
    </lineage>
</organism>
<dbReference type="Proteomes" id="UP000324222">
    <property type="component" value="Unassembled WGS sequence"/>
</dbReference>
<evidence type="ECO:0000313" key="1">
    <source>
        <dbReference type="EMBL" id="MPC22075.1"/>
    </source>
</evidence>